<organism evidence="2 3">
    <name type="scientific">Pseudonocardia aurantiaca</name>
    <dbReference type="NCBI Taxonomy" id="75290"/>
    <lineage>
        <taxon>Bacteria</taxon>
        <taxon>Bacillati</taxon>
        <taxon>Actinomycetota</taxon>
        <taxon>Actinomycetes</taxon>
        <taxon>Pseudonocardiales</taxon>
        <taxon>Pseudonocardiaceae</taxon>
        <taxon>Pseudonocardia</taxon>
    </lineage>
</organism>
<dbReference type="PANTHER" id="PTHR40763">
    <property type="entry name" value="MEMBRANE PROTEIN-RELATED"/>
    <property type="match status" value="1"/>
</dbReference>
<comment type="caution">
    <text evidence="2">The sequence shown here is derived from an EMBL/GenBank/DDBJ whole genome shotgun (WGS) entry which is preliminary data.</text>
</comment>
<name>A0ABW4FUP8_9PSEU</name>
<evidence type="ECO:0000313" key="3">
    <source>
        <dbReference type="Proteomes" id="UP001597145"/>
    </source>
</evidence>
<feature type="domain" description="DUF1707" evidence="1">
    <location>
        <begin position="6"/>
        <end position="58"/>
    </location>
</feature>
<sequence length="190" mass="20034">MDELELRISDADRERAAAALHTAVGEGRLTWVEHEERLAGVYSARTESELVPWLADLPVARAAPAVPVSAVPMSGAAGEPLRVALGKVRRRPDPAVGRLDVDATLGAAVLDLRDLPAGTVLDVVANSLLGKVEVHVSPGTRLVDTGTASLGKRTTVDHGRRGSRPIPRPDAPVVRLSGHSLLGHVRVTIC</sequence>
<evidence type="ECO:0000259" key="1">
    <source>
        <dbReference type="Pfam" id="PF08044"/>
    </source>
</evidence>
<proteinExistence type="predicted"/>
<dbReference type="Pfam" id="PF08044">
    <property type="entry name" value="DUF1707"/>
    <property type="match status" value="1"/>
</dbReference>
<reference evidence="3" key="1">
    <citation type="journal article" date="2019" name="Int. J. Syst. Evol. Microbiol.">
        <title>The Global Catalogue of Microorganisms (GCM) 10K type strain sequencing project: providing services to taxonomists for standard genome sequencing and annotation.</title>
        <authorList>
            <consortium name="The Broad Institute Genomics Platform"/>
            <consortium name="The Broad Institute Genome Sequencing Center for Infectious Disease"/>
            <person name="Wu L."/>
            <person name="Ma J."/>
        </authorList>
    </citation>
    <scope>NUCLEOTIDE SEQUENCE [LARGE SCALE GENOMIC DNA]</scope>
    <source>
        <strain evidence="3">JCM 12165</strain>
    </source>
</reference>
<dbReference type="EMBL" id="JBHUCP010000026">
    <property type="protein sequence ID" value="MFD1533759.1"/>
    <property type="molecule type" value="Genomic_DNA"/>
</dbReference>
<dbReference type="InterPro" id="IPR012551">
    <property type="entry name" value="DUF1707_SHOCT-like"/>
</dbReference>
<gene>
    <name evidence="2" type="ORF">ACFSCY_30520</name>
</gene>
<keyword evidence="3" id="KW-1185">Reference proteome</keyword>
<dbReference type="RefSeq" id="WP_343979187.1">
    <property type="nucleotide sequence ID" value="NZ_BAAAJG010000011.1"/>
</dbReference>
<accession>A0ABW4FUP8</accession>
<evidence type="ECO:0000313" key="2">
    <source>
        <dbReference type="EMBL" id="MFD1533759.1"/>
    </source>
</evidence>
<protein>
    <submittedName>
        <fullName evidence="2">DUF1707 domain-containing protein</fullName>
    </submittedName>
</protein>
<dbReference type="PANTHER" id="PTHR40763:SF4">
    <property type="entry name" value="DUF1707 DOMAIN-CONTAINING PROTEIN"/>
    <property type="match status" value="1"/>
</dbReference>
<dbReference type="Proteomes" id="UP001597145">
    <property type="component" value="Unassembled WGS sequence"/>
</dbReference>